<dbReference type="InterPro" id="IPR005011">
    <property type="entry name" value="SNU66/SART1"/>
</dbReference>
<dbReference type="Proteomes" id="UP000826195">
    <property type="component" value="Unassembled WGS sequence"/>
</dbReference>
<evidence type="ECO:0000256" key="5">
    <source>
        <dbReference type="ARBA" id="ARBA00023242"/>
    </source>
</evidence>
<dbReference type="Pfam" id="PF03343">
    <property type="entry name" value="SART-1"/>
    <property type="match status" value="1"/>
</dbReference>
<accession>A0AAV7HWL5</accession>
<sequence>MGSNKRHKSDKNKESKKKRHRSRSRSYSPDPDKSERHRHHKKHKRKERKDYDSDVEIVTTPPPPPKISKNHDVTPPPPEISRPRTPSPPARSSGSGGNSTLSMSIEESNRIRAKLGLKPLEVTAAPSKDDPAKIKDDLGEFYHKPAQNVAEKNQTEKVRERINVQKQKRRIETNLSKIRTLGDDDSDEDALAWIEKNRQLQEEKKKAELRAKQLDQLDEEFGIGDLVKEEVRNDRRAAYSDKDLRGLKVEHNIGELFGREEGNLHRHRLDVGDVGCQ</sequence>
<keyword evidence="6" id="KW-0175">Coiled coil</keyword>
<keyword evidence="9" id="KW-1185">Reference proteome</keyword>
<feature type="region of interest" description="Disordered" evidence="7">
    <location>
        <begin position="1"/>
        <end position="107"/>
    </location>
</feature>
<evidence type="ECO:0000256" key="6">
    <source>
        <dbReference type="SAM" id="Coils"/>
    </source>
</evidence>
<evidence type="ECO:0000256" key="1">
    <source>
        <dbReference type="ARBA" id="ARBA00004123"/>
    </source>
</evidence>
<evidence type="ECO:0000256" key="4">
    <source>
        <dbReference type="ARBA" id="ARBA00023187"/>
    </source>
</evidence>
<dbReference type="EMBL" id="JAHXZJ010002982">
    <property type="protein sequence ID" value="KAH0535524.1"/>
    <property type="molecule type" value="Genomic_DNA"/>
</dbReference>
<feature type="compositionally biased region" description="Pro residues" evidence="7">
    <location>
        <begin position="74"/>
        <end position="89"/>
    </location>
</feature>
<comment type="subcellular location">
    <subcellularLocation>
        <location evidence="1">Nucleus</location>
    </subcellularLocation>
</comment>
<dbReference type="PANTHER" id="PTHR14152:SF5">
    <property type="entry name" value="U4_U6.U5 TRI-SNRNP-ASSOCIATED PROTEIN 1"/>
    <property type="match status" value="1"/>
</dbReference>
<organism evidence="8 9">
    <name type="scientific">Cotesia glomerata</name>
    <name type="common">Lepidopteran parasitic wasp</name>
    <name type="synonym">Apanteles glomeratus</name>
    <dbReference type="NCBI Taxonomy" id="32391"/>
    <lineage>
        <taxon>Eukaryota</taxon>
        <taxon>Metazoa</taxon>
        <taxon>Ecdysozoa</taxon>
        <taxon>Arthropoda</taxon>
        <taxon>Hexapoda</taxon>
        <taxon>Insecta</taxon>
        <taxon>Pterygota</taxon>
        <taxon>Neoptera</taxon>
        <taxon>Endopterygota</taxon>
        <taxon>Hymenoptera</taxon>
        <taxon>Apocrita</taxon>
        <taxon>Ichneumonoidea</taxon>
        <taxon>Braconidae</taxon>
        <taxon>Microgastrinae</taxon>
        <taxon>Cotesia</taxon>
    </lineage>
</organism>
<dbReference type="GO" id="GO:0000481">
    <property type="term" value="P:maturation of 5S rRNA"/>
    <property type="evidence" value="ECO:0007669"/>
    <property type="project" value="TreeGrafter"/>
</dbReference>
<evidence type="ECO:0000256" key="2">
    <source>
        <dbReference type="ARBA" id="ARBA00006076"/>
    </source>
</evidence>
<protein>
    <submittedName>
        <fullName evidence="8">Uncharacterized protein</fullName>
    </submittedName>
</protein>
<dbReference type="AlphaFoldDB" id="A0AAV7HWL5"/>
<keyword evidence="3" id="KW-0507">mRNA processing</keyword>
<evidence type="ECO:0000256" key="3">
    <source>
        <dbReference type="ARBA" id="ARBA00022664"/>
    </source>
</evidence>
<comment type="caution">
    <text evidence="8">The sequence shown here is derived from an EMBL/GenBank/DDBJ whole genome shotgun (WGS) entry which is preliminary data.</text>
</comment>
<reference evidence="8 9" key="1">
    <citation type="journal article" date="2021" name="J. Hered.">
        <title>A chromosome-level genome assembly of the parasitoid wasp, Cotesia glomerata (Hymenoptera: Braconidae).</title>
        <authorList>
            <person name="Pinto B.J."/>
            <person name="Weis J.J."/>
            <person name="Gamble T."/>
            <person name="Ode P.J."/>
            <person name="Paul R."/>
            <person name="Zaspel J.M."/>
        </authorList>
    </citation>
    <scope>NUCLEOTIDE SEQUENCE [LARGE SCALE GENOMIC DNA]</scope>
    <source>
        <strain evidence="8">CgM1</strain>
    </source>
</reference>
<evidence type="ECO:0000256" key="7">
    <source>
        <dbReference type="SAM" id="MobiDB-lite"/>
    </source>
</evidence>
<keyword evidence="4" id="KW-0508">mRNA splicing</keyword>
<feature type="compositionally biased region" description="Basic residues" evidence="7">
    <location>
        <begin position="36"/>
        <end position="47"/>
    </location>
</feature>
<dbReference type="GO" id="GO:0045292">
    <property type="term" value="P:mRNA cis splicing, via spliceosome"/>
    <property type="evidence" value="ECO:0007669"/>
    <property type="project" value="TreeGrafter"/>
</dbReference>
<dbReference type="GO" id="GO:0046540">
    <property type="term" value="C:U4/U6 x U5 tri-snRNP complex"/>
    <property type="evidence" value="ECO:0007669"/>
    <property type="project" value="InterPro"/>
</dbReference>
<dbReference type="PANTHER" id="PTHR14152">
    <property type="entry name" value="SQUAMOUS CELL CARCINOMA ANTIGEN RECOGNISED BY CYTOTOXIC T LYMPHOCYTES"/>
    <property type="match status" value="1"/>
</dbReference>
<gene>
    <name evidence="8" type="ORF">KQX54_016944</name>
</gene>
<comment type="similarity">
    <text evidence="2">Belongs to the SNU66/SART1 family.</text>
</comment>
<feature type="compositionally biased region" description="Basic residues" evidence="7">
    <location>
        <begin position="1"/>
        <end position="24"/>
    </location>
</feature>
<proteinExistence type="inferred from homology"/>
<keyword evidence="5" id="KW-0539">Nucleus</keyword>
<evidence type="ECO:0000313" key="8">
    <source>
        <dbReference type="EMBL" id="KAH0535524.1"/>
    </source>
</evidence>
<evidence type="ECO:0000313" key="9">
    <source>
        <dbReference type="Proteomes" id="UP000826195"/>
    </source>
</evidence>
<dbReference type="InterPro" id="IPR045347">
    <property type="entry name" value="HIND"/>
</dbReference>
<dbReference type="Pfam" id="PF19252">
    <property type="entry name" value="HIND"/>
    <property type="match status" value="1"/>
</dbReference>
<name>A0AAV7HWL5_COTGL</name>
<feature type="coiled-coil region" evidence="6">
    <location>
        <begin position="190"/>
        <end position="220"/>
    </location>
</feature>